<accession>A0ABW8MY66</accession>
<organism evidence="1 2">
    <name type="scientific">Caballeronia udeis</name>
    <dbReference type="NCBI Taxonomy" id="1232866"/>
    <lineage>
        <taxon>Bacteria</taxon>
        <taxon>Pseudomonadati</taxon>
        <taxon>Pseudomonadota</taxon>
        <taxon>Betaproteobacteria</taxon>
        <taxon>Burkholderiales</taxon>
        <taxon>Burkholderiaceae</taxon>
        <taxon>Caballeronia</taxon>
    </lineage>
</organism>
<comment type="caution">
    <text evidence="1">The sequence shown here is derived from an EMBL/GenBank/DDBJ whole genome shotgun (WGS) entry which is preliminary data.</text>
</comment>
<keyword evidence="2" id="KW-1185">Reference proteome</keyword>
<gene>
    <name evidence="1" type="ORF">ABH943_008730</name>
</gene>
<reference evidence="1 2" key="2">
    <citation type="submission" date="2024-11" db="EMBL/GenBank/DDBJ databases">
        <title>Using genomics to understand microbial adaptation to soil warming.</title>
        <authorList>
            <person name="Deangelis K.M. PhD."/>
        </authorList>
    </citation>
    <scope>NUCLEOTIDE SEQUENCE [LARGE SCALE GENOMIC DNA]</scope>
    <source>
        <strain evidence="1 2">GAS97</strain>
    </source>
</reference>
<proteinExistence type="predicted"/>
<dbReference type="EMBL" id="JBIYDN010000057">
    <property type="protein sequence ID" value="MFK4448686.1"/>
    <property type="molecule type" value="Genomic_DNA"/>
</dbReference>
<reference evidence="1 2" key="1">
    <citation type="submission" date="2024-10" db="EMBL/GenBank/DDBJ databases">
        <authorList>
            <person name="Deangelis K."/>
            <person name="Huntemann M."/>
            <person name="Clum A."/>
            <person name="Wang J."/>
            <person name="Palaniappan K."/>
            <person name="Ritter S."/>
            <person name="Chen I.-M."/>
            <person name="Stamatis D."/>
            <person name="Reddy T."/>
            <person name="O'Malley R."/>
            <person name="Daum C."/>
            <person name="Ng V."/>
            <person name="Ivanova N."/>
            <person name="Kyrpides N."/>
            <person name="Woyke T."/>
        </authorList>
    </citation>
    <scope>NUCLEOTIDE SEQUENCE [LARGE SCALE GENOMIC DNA]</scope>
    <source>
        <strain evidence="1 2">GAS97</strain>
    </source>
</reference>
<evidence type="ECO:0000313" key="1">
    <source>
        <dbReference type="EMBL" id="MFK4448686.1"/>
    </source>
</evidence>
<sequence>MTSFSNQKKNGNLGGGKRKPATIQLSVCAMNVDSHRALITFASNVH</sequence>
<dbReference type="Proteomes" id="UP001620514">
    <property type="component" value="Unassembled WGS sequence"/>
</dbReference>
<protein>
    <submittedName>
        <fullName evidence="1">Uncharacterized protein</fullName>
    </submittedName>
</protein>
<evidence type="ECO:0000313" key="2">
    <source>
        <dbReference type="Proteomes" id="UP001620514"/>
    </source>
</evidence>
<name>A0ABW8MY66_9BURK</name>